<reference evidence="2" key="1">
    <citation type="journal article" date="2017" name="Genome Biol.">
        <title>Comparative genomics reveals high biological diversity and specific adaptations in the industrially and medically important fungal genus Aspergillus.</title>
        <authorList>
            <person name="de Vries R.P."/>
            <person name="Riley R."/>
            <person name="Wiebenga A."/>
            <person name="Aguilar-Osorio G."/>
            <person name="Amillis S."/>
            <person name="Uchima C.A."/>
            <person name="Anderluh G."/>
            <person name="Asadollahi M."/>
            <person name="Askin M."/>
            <person name="Barry K."/>
            <person name="Battaglia E."/>
            <person name="Bayram O."/>
            <person name="Benocci T."/>
            <person name="Braus-Stromeyer S.A."/>
            <person name="Caldana C."/>
            <person name="Canovas D."/>
            <person name="Cerqueira G.C."/>
            <person name="Chen F."/>
            <person name="Chen W."/>
            <person name="Choi C."/>
            <person name="Clum A."/>
            <person name="Dos Santos R.A."/>
            <person name="Damasio A.R."/>
            <person name="Diallinas G."/>
            <person name="Emri T."/>
            <person name="Fekete E."/>
            <person name="Flipphi M."/>
            <person name="Freyberg S."/>
            <person name="Gallo A."/>
            <person name="Gournas C."/>
            <person name="Habgood R."/>
            <person name="Hainaut M."/>
            <person name="Harispe M.L."/>
            <person name="Henrissat B."/>
            <person name="Hilden K.S."/>
            <person name="Hope R."/>
            <person name="Hossain A."/>
            <person name="Karabika E."/>
            <person name="Karaffa L."/>
            <person name="Karanyi Z."/>
            <person name="Krasevec N."/>
            <person name="Kuo A."/>
            <person name="Kusch H."/>
            <person name="LaButti K."/>
            <person name="Lagendijk E.L."/>
            <person name="Lapidus A."/>
            <person name="Levasseur A."/>
            <person name="Lindquist E."/>
            <person name="Lipzen A."/>
            <person name="Logrieco A.F."/>
            <person name="MacCabe A."/>
            <person name="Maekelae M.R."/>
            <person name="Malavazi I."/>
            <person name="Melin P."/>
            <person name="Meyer V."/>
            <person name="Mielnichuk N."/>
            <person name="Miskei M."/>
            <person name="Molnar A.P."/>
            <person name="Mule G."/>
            <person name="Ngan C.Y."/>
            <person name="Orejas M."/>
            <person name="Orosz E."/>
            <person name="Ouedraogo J.P."/>
            <person name="Overkamp K.M."/>
            <person name="Park H.-S."/>
            <person name="Perrone G."/>
            <person name="Piumi F."/>
            <person name="Punt P.J."/>
            <person name="Ram A.F."/>
            <person name="Ramon A."/>
            <person name="Rauscher S."/>
            <person name="Record E."/>
            <person name="Riano-Pachon D.M."/>
            <person name="Robert V."/>
            <person name="Roehrig J."/>
            <person name="Ruller R."/>
            <person name="Salamov A."/>
            <person name="Salih N.S."/>
            <person name="Samson R.A."/>
            <person name="Sandor E."/>
            <person name="Sanguinetti M."/>
            <person name="Schuetze T."/>
            <person name="Sepcic K."/>
            <person name="Shelest E."/>
            <person name="Sherlock G."/>
            <person name="Sophianopoulou V."/>
            <person name="Squina F.M."/>
            <person name="Sun H."/>
            <person name="Susca A."/>
            <person name="Todd R.B."/>
            <person name="Tsang A."/>
            <person name="Unkles S.E."/>
            <person name="van de Wiele N."/>
            <person name="van Rossen-Uffink D."/>
            <person name="Oliveira J.V."/>
            <person name="Vesth T.C."/>
            <person name="Visser J."/>
            <person name="Yu J.-H."/>
            <person name="Zhou M."/>
            <person name="Andersen M.R."/>
            <person name="Archer D.B."/>
            <person name="Baker S.E."/>
            <person name="Benoit I."/>
            <person name="Brakhage A.A."/>
            <person name="Braus G.H."/>
            <person name="Fischer R."/>
            <person name="Frisvad J.C."/>
            <person name="Goldman G.H."/>
            <person name="Houbraken J."/>
            <person name="Oakley B."/>
            <person name="Pocsi I."/>
            <person name="Scazzocchio C."/>
            <person name="Seiboth B."/>
            <person name="vanKuyk P.A."/>
            <person name="Wortman J."/>
            <person name="Dyer P.S."/>
            <person name="Grigoriev I.V."/>
        </authorList>
    </citation>
    <scope>NUCLEOTIDE SEQUENCE [LARGE SCALE GENOMIC DNA]</scope>
    <source>
        <strain evidence="2">CBS 583.65</strain>
    </source>
</reference>
<feature type="non-terminal residue" evidence="1">
    <location>
        <position position="168"/>
    </location>
</feature>
<evidence type="ECO:0000313" key="1">
    <source>
        <dbReference type="EMBL" id="OJJ06105.1"/>
    </source>
</evidence>
<keyword evidence="2" id="KW-1185">Reference proteome</keyword>
<dbReference type="EMBL" id="KV878134">
    <property type="protein sequence ID" value="OJJ06105.1"/>
    <property type="molecule type" value="Genomic_DNA"/>
</dbReference>
<name>A0A1L9PXC6_ASPVE</name>
<dbReference type="RefSeq" id="XP_040671867.1">
    <property type="nucleotide sequence ID" value="XM_040813312.1"/>
</dbReference>
<dbReference type="VEuPathDB" id="FungiDB:ASPVEDRAFT_45520"/>
<organism evidence="1 2">
    <name type="scientific">Aspergillus versicolor CBS 583.65</name>
    <dbReference type="NCBI Taxonomy" id="1036611"/>
    <lineage>
        <taxon>Eukaryota</taxon>
        <taxon>Fungi</taxon>
        <taxon>Dikarya</taxon>
        <taxon>Ascomycota</taxon>
        <taxon>Pezizomycotina</taxon>
        <taxon>Eurotiomycetes</taxon>
        <taxon>Eurotiomycetidae</taxon>
        <taxon>Eurotiales</taxon>
        <taxon>Aspergillaceae</taxon>
        <taxon>Aspergillus</taxon>
        <taxon>Aspergillus subgen. Nidulantes</taxon>
    </lineage>
</organism>
<dbReference type="GeneID" id="63728823"/>
<sequence>MALLQNNADLKFWGHSDIPPEAASSWCFILTTQGHFRSSPCSLCRRFRLLRCKSVGSSITVWLLSPDVQIHMGCKFQKVFCQRGYYYPDICCSLCIGCCRSSLCCGGVEGFGGAGCDFCVYLFHFLASRTIVAVVMSLALGHTREVVERGEEVDYCVPECHGVRLRGM</sequence>
<dbReference type="AlphaFoldDB" id="A0A1L9PXC6"/>
<evidence type="ECO:0000313" key="2">
    <source>
        <dbReference type="Proteomes" id="UP000184073"/>
    </source>
</evidence>
<proteinExistence type="predicted"/>
<gene>
    <name evidence="1" type="ORF">ASPVEDRAFT_45520</name>
</gene>
<dbReference type="Proteomes" id="UP000184073">
    <property type="component" value="Unassembled WGS sequence"/>
</dbReference>
<accession>A0A1L9PXC6</accession>
<protein>
    <submittedName>
        <fullName evidence="1">Uncharacterized protein</fullName>
    </submittedName>
</protein>